<keyword evidence="9" id="KW-0119">Carbohydrate metabolism</keyword>
<keyword evidence="9" id="KW-0963">Cytoplasm</keyword>
<evidence type="ECO:0000256" key="6">
    <source>
        <dbReference type="ARBA" id="ARBA00023295"/>
    </source>
</evidence>
<gene>
    <name evidence="12" type="ORF">SAMN04244560_01811</name>
</gene>
<dbReference type="Proteomes" id="UP000183404">
    <property type="component" value="Unassembled WGS sequence"/>
</dbReference>
<accession>A0A1G7RN37</accession>
<evidence type="ECO:0000256" key="5">
    <source>
        <dbReference type="ARBA" id="ARBA00022801"/>
    </source>
</evidence>
<dbReference type="InterPro" id="IPR051214">
    <property type="entry name" value="GH32_Enzymes"/>
</dbReference>
<dbReference type="GO" id="GO:0004564">
    <property type="term" value="F:beta-fructofuranosidase activity"/>
    <property type="evidence" value="ECO:0007669"/>
    <property type="project" value="UniProtKB-EC"/>
</dbReference>
<dbReference type="PANTHER" id="PTHR43101:SF1">
    <property type="entry name" value="BETA-FRUCTOSIDASE"/>
    <property type="match status" value="1"/>
</dbReference>
<sequence>MELRNINDANKYIQANKSRLNLQYRLKYHLMGEYGWINDPNGFIYYKGNYHLFYQHNPYEAVWGPMHWGHAISKDLVKWTYLPIALVPGDDFDKDGCFSGSAIEKDDMLCLLYTGHIYTGPDKSKDYKQVQNLAYSKDGINFIKYSKNPVIGEKQIPEEASKKDFRDPKVFKNGQYYYMMLGSNDGNGHGQVLLYKSTNLKDWDFVNILARGNENTGYNWECPDLFELEGRHVLMVSAEHIKTRGNDFNSTHSSIYFIGDLDINKGIFKFDIDGYQQIDYGFDFYAPQTTSDKLGRRLMVAWMDMWGEVMPTQERGHNWAGAMTLPREILMVNGKLYFRPIKEIENYRKNHYKLINLKIDGEKNLDTYGDCYELEVEFEGGKAEEFGLKIRKGDNEETILSYKRDESLFIFDRNKSGIGPKGERKINVALKNNKLKLRVFVDVSSVEIFINDWEKVMSGRIYPSKNSVNISVYSKGECKINYLNKWDIVVD</sequence>
<evidence type="ECO:0000256" key="9">
    <source>
        <dbReference type="RuleBase" id="RU365015"/>
    </source>
</evidence>
<evidence type="ECO:0000256" key="3">
    <source>
        <dbReference type="ARBA" id="ARBA00012758"/>
    </source>
</evidence>
<dbReference type="InterPro" id="IPR023296">
    <property type="entry name" value="Glyco_hydro_beta-prop_sf"/>
</dbReference>
<dbReference type="InterPro" id="IPR013148">
    <property type="entry name" value="Glyco_hydro_32_N"/>
</dbReference>
<dbReference type="InterPro" id="IPR001362">
    <property type="entry name" value="Glyco_hydro_32"/>
</dbReference>
<name>A0A1G7RN37_THETY</name>
<dbReference type="Pfam" id="PF00251">
    <property type="entry name" value="Glyco_hydro_32N"/>
    <property type="match status" value="1"/>
</dbReference>
<evidence type="ECO:0000256" key="7">
    <source>
        <dbReference type="ARBA" id="ARBA00033367"/>
    </source>
</evidence>
<comment type="function">
    <text evidence="9">Enables the bacterium to metabolize sucrose as a sole carbon source.</text>
</comment>
<dbReference type="SUPFAM" id="SSF49899">
    <property type="entry name" value="Concanavalin A-like lectins/glucanases"/>
    <property type="match status" value="1"/>
</dbReference>
<dbReference type="PANTHER" id="PTHR43101">
    <property type="entry name" value="BETA-FRUCTOSIDASE"/>
    <property type="match status" value="1"/>
</dbReference>
<dbReference type="InterPro" id="IPR013320">
    <property type="entry name" value="ConA-like_dom_sf"/>
</dbReference>
<dbReference type="Gene3D" id="2.115.10.20">
    <property type="entry name" value="Glycosyl hydrolase domain, family 43"/>
    <property type="match status" value="1"/>
</dbReference>
<dbReference type="GO" id="GO:0005737">
    <property type="term" value="C:cytoplasm"/>
    <property type="evidence" value="ECO:0007669"/>
    <property type="project" value="UniProtKB-SubCell"/>
</dbReference>
<keyword evidence="6 8" id="KW-0326">Glycosidase</keyword>
<organism evidence="12 13">
    <name type="scientific">Thermoanaerobacter thermohydrosulfuricus</name>
    <name type="common">Clostridium thermohydrosulfuricum</name>
    <dbReference type="NCBI Taxonomy" id="1516"/>
    <lineage>
        <taxon>Bacteria</taxon>
        <taxon>Bacillati</taxon>
        <taxon>Bacillota</taxon>
        <taxon>Clostridia</taxon>
        <taxon>Thermoanaerobacterales</taxon>
        <taxon>Thermoanaerobacteraceae</taxon>
        <taxon>Thermoanaerobacter</taxon>
    </lineage>
</organism>
<evidence type="ECO:0000256" key="2">
    <source>
        <dbReference type="ARBA" id="ARBA00009902"/>
    </source>
</evidence>
<comment type="subcellular location">
    <subcellularLocation>
        <location evidence="9">Cytoplasm</location>
    </subcellularLocation>
</comment>
<evidence type="ECO:0000259" key="10">
    <source>
        <dbReference type="Pfam" id="PF00251"/>
    </source>
</evidence>
<protein>
    <recommendedName>
        <fullName evidence="4 8">Sucrose-6-phosphate hydrolase</fullName>
        <ecNumber evidence="3 8">3.2.1.26</ecNumber>
    </recommendedName>
    <alternativeName>
        <fullName evidence="7 9">Invertase</fullName>
    </alternativeName>
</protein>
<dbReference type="CDD" id="cd08996">
    <property type="entry name" value="GH32_FFase"/>
    <property type="match status" value="1"/>
</dbReference>
<dbReference type="InterPro" id="IPR006232">
    <property type="entry name" value="Suc6P_hydrolase"/>
</dbReference>
<dbReference type="UniPathway" id="UPA00238"/>
<evidence type="ECO:0000256" key="8">
    <source>
        <dbReference type="RuleBase" id="RU362110"/>
    </source>
</evidence>
<dbReference type="NCBIfam" id="TIGR01322">
    <property type="entry name" value="scrB_fam"/>
    <property type="match status" value="1"/>
</dbReference>
<dbReference type="AlphaFoldDB" id="A0A1G7RN37"/>
<comment type="pathway">
    <text evidence="1 9">Glycan biosynthesis; sucrose metabolism.</text>
</comment>
<feature type="domain" description="Glycosyl hydrolase family 32 C-terminal" evidence="11">
    <location>
        <begin position="343"/>
        <end position="484"/>
    </location>
</feature>
<evidence type="ECO:0000313" key="13">
    <source>
        <dbReference type="Proteomes" id="UP000183404"/>
    </source>
</evidence>
<comment type="catalytic activity">
    <reaction evidence="8">
        <text>Hydrolysis of terminal non-reducing beta-D-fructofuranoside residues in beta-D-fructofuranosides.</text>
        <dbReference type="EC" id="3.2.1.26"/>
    </reaction>
</comment>
<comment type="similarity">
    <text evidence="2 8">Belongs to the glycosyl hydrolase 32 family.</text>
</comment>
<evidence type="ECO:0000313" key="12">
    <source>
        <dbReference type="EMBL" id="SDG11599.1"/>
    </source>
</evidence>
<feature type="domain" description="Glycosyl hydrolase family 32 N-terminal" evidence="10">
    <location>
        <begin position="29"/>
        <end position="340"/>
    </location>
</feature>
<dbReference type="Gene3D" id="2.60.120.560">
    <property type="entry name" value="Exo-inulinase, domain 1"/>
    <property type="match status" value="1"/>
</dbReference>
<proteinExistence type="inferred from homology"/>
<evidence type="ECO:0000256" key="1">
    <source>
        <dbReference type="ARBA" id="ARBA00004914"/>
    </source>
</evidence>
<dbReference type="InterPro" id="IPR013189">
    <property type="entry name" value="Glyco_hydro_32_C"/>
</dbReference>
<evidence type="ECO:0000259" key="11">
    <source>
        <dbReference type="Pfam" id="PF08244"/>
    </source>
</evidence>
<dbReference type="EMBL" id="FNBS01000044">
    <property type="protein sequence ID" value="SDG11599.1"/>
    <property type="molecule type" value="Genomic_DNA"/>
</dbReference>
<dbReference type="SMART" id="SM00640">
    <property type="entry name" value="Glyco_32"/>
    <property type="match status" value="1"/>
</dbReference>
<dbReference type="SUPFAM" id="SSF75005">
    <property type="entry name" value="Arabinanase/levansucrase/invertase"/>
    <property type="match status" value="1"/>
</dbReference>
<dbReference type="GO" id="GO:0005985">
    <property type="term" value="P:sucrose metabolic process"/>
    <property type="evidence" value="ECO:0007669"/>
    <property type="project" value="UniProtKB-UniPathway"/>
</dbReference>
<dbReference type="Pfam" id="PF08244">
    <property type="entry name" value="Glyco_hydro_32C"/>
    <property type="match status" value="1"/>
</dbReference>
<dbReference type="RefSeq" id="WP_003870828.1">
    <property type="nucleotide sequence ID" value="NZ_FNBS01000044.1"/>
</dbReference>
<reference evidence="12 13" key="1">
    <citation type="submission" date="2016-10" db="EMBL/GenBank/DDBJ databases">
        <authorList>
            <person name="de Groot N.N."/>
        </authorList>
    </citation>
    <scope>NUCLEOTIDE SEQUENCE [LARGE SCALE GENOMIC DNA]</scope>
    <source>
        <strain evidence="12 13">DSM 569</strain>
    </source>
</reference>
<keyword evidence="5 8" id="KW-0378">Hydrolase</keyword>
<dbReference type="EC" id="3.2.1.26" evidence="3 8"/>
<evidence type="ECO:0000256" key="4">
    <source>
        <dbReference type="ARBA" id="ARBA00019623"/>
    </source>
</evidence>